<accession>A0A0P0ELB3</accession>
<dbReference type="RefSeq" id="WP_035672067.1">
    <property type="nucleotide sequence ID" value="NZ_CP012914.1"/>
</dbReference>
<evidence type="ECO:0000256" key="1">
    <source>
        <dbReference type="SAM" id="SignalP"/>
    </source>
</evidence>
<keyword evidence="5" id="KW-1185">Reference proteome</keyword>
<reference evidence="3 4" key="1">
    <citation type="submission" date="2018-09" db="EMBL/GenBank/DDBJ databases">
        <title>Whole genome based analysis of evolution and adaptive divergence in Indian and Brazilian strains of Azospirillum brasilense.</title>
        <authorList>
            <person name="Singh C."/>
            <person name="Tripathi A.K."/>
        </authorList>
    </citation>
    <scope>NUCLEOTIDE SEQUENCE [LARGE SCALE GENOMIC DNA]</scope>
    <source>
        <strain evidence="3 4">MTCC4038</strain>
    </source>
</reference>
<reference evidence="2 5" key="2">
    <citation type="submission" date="2023-11" db="EMBL/GenBank/DDBJ databases">
        <title>MicrobeMod: A computational toolkit for identifying prokaryotic methylation and restriction-modification with nanopore sequencing.</title>
        <authorList>
            <person name="Crits-Christoph A."/>
            <person name="Kang S.C."/>
            <person name="Lee H."/>
            <person name="Ostrov N."/>
        </authorList>
    </citation>
    <scope>NUCLEOTIDE SEQUENCE [LARGE SCALE GENOMIC DNA]</scope>
    <source>
        <strain evidence="2 5">ATCC 29145</strain>
    </source>
</reference>
<dbReference type="Proteomes" id="UP000298774">
    <property type="component" value="Chromosome"/>
</dbReference>
<evidence type="ECO:0000313" key="4">
    <source>
        <dbReference type="Proteomes" id="UP000298774"/>
    </source>
</evidence>
<evidence type="ECO:0000313" key="2">
    <source>
        <dbReference type="EMBL" id="MDX5953363.1"/>
    </source>
</evidence>
<proteinExistence type="predicted"/>
<protein>
    <recommendedName>
        <fullName evidence="6">Lipoprotein</fullName>
    </recommendedName>
</protein>
<feature type="chain" id="PRO_5030012664" description="Lipoprotein" evidence="1">
    <location>
        <begin position="22"/>
        <end position="64"/>
    </location>
</feature>
<organism evidence="3 4">
    <name type="scientific">Azospirillum brasilense</name>
    <dbReference type="NCBI Taxonomy" id="192"/>
    <lineage>
        <taxon>Bacteria</taxon>
        <taxon>Pseudomonadati</taxon>
        <taxon>Pseudomonadota</taxon>
        <taxon>Alphaproteobacteria</taxon>
        <taxon>Rhodospirillales</taxon>
        <taxon>Azospirillaceae</taxon>
        <taxon>Azospirillum</taxon>
    </lineage>
</organism>
<evidence type="ECO:0000313" key="3">
    <source>
        <dbReference type="EMBL" id="QCO09770.1"/>
    </source>
</evidence>
<keyword evidence="1" id="KW-0732">Signal</keyword>
<sequence length="64" mass="7006">MTVIRRTVCAMALLLVTPLLAGCNEEEQARPIHLEKGAYRGAADTHLSADQVQALQQRSAGQRF</sequence>
<dbReference type="GeneID" id="56450566"/>
<feature type="signal peptide" evidence="1">
    <location>
        <begin position="1"/>
        <end position="21"/>
    </location>
</feature>
<dbReference type="EMBL" id="CP032339">
    <property type="protein sequence ID" value="QCO09770.1"/>
    <property type="molecule type" value="Genomic_DNA"/>
</dbReference>
<dbReference type="KEGG" id="abf:AMK58_04335"/>
<name>A0A0P0ELB3_AZOBR</name>
<gene>
    <name evidence="3" type="ORF">D3868_12435</name>
    <name evidence="2" type="ORF">SIM66_19490</name>
</gene>
<dbReference type="AlphaFoldDB" id="A0A0P0ELB3"/>
<dbReference type="Proteomes" id="UP001277471">
    <property type="component" value="Unassembled WGS sequence"/>
</dbReference>
<dbReference type="PROSITE" id="PS51257">
    <property type="entry name" value="PROKAR_LIPOPROTEIN"/>
    <property type="match status" value="1"/>
</dbReference>
<dbReference type="EMBL" id="JAWXYC010000004">
    <property type="protein sequence ID" value="MDX5953363.1"/>
    <property type="molecule type" value="Genomic_DNA"/>
</dbReference>
<evidence type="ECO:0000313" key="5">
    <source>
        <dbReference type="Proteomes" id="UP001277471"/>
    </source>
</evidence>
<evidence type="ECO:0008006" key="6">
    <source>
        <dbReference type="Google" id="ProtNLM"/>
    </source>
</evidence>